<organism evidence="1">
    <name type="scientific">Mesocestoides corti</name>
    <name type="common">Flatworm</name>
    <dbReference type="NCBI Taxonomy" id="53468"/>
    <lineage>
        <taxon>Eukaryota</taxon>
        <taxon>Metazoa</taxon>
        <taxon>Spiralia</taxon>
        <taxon>Lophotrochozoa</taxon>
        <taxon>Platyhelminthes</taxon>
        <taxon>Cestoda</taxon>
        <taxon>Eucestoda</taxon>
        <taxon>Cyclophyllidea</taxon>
        <taxon>Mesocestoididae</taxon>
        <taxon>Mesocestoides</taxon>
    </lineage>
</organism>
<dbReference type="WBParaSite" id="MCU_007448-RA">
    <property type="protein sequence ID" value="MCU_007448-RA"/>
    <property type="gene ID" value="MCU_007448"/>
</dbReference>
<name>A0A5K3FD28_MESCO</name>
<evidence type="ECO:0000313" key="1">
    <source>
        <dbReference type="WBParaSite" id="MCU_007448-RA"/>
    </source>
</evidence>
<proteinExistence type="predicted"/>
<sequence length="86" mass="9454">MRRYLSSHRAAIASTTGILPRWSRSHHDATCEFLIIVSSRSCCRNQFLGITKLSSPLPICASFGSVSSKVGVLITDVRQLLVRHVG</sequence>
<reference evidence="1" key="1">
    <citation type="submission" date="2019-11" db="UniProtKB">
        <authorList>
            <consortium name="WormBaseParasite"/>
        </authorList>
    </citation>
    <scope>IDENTIFICATION</scope>
</reference>
<protein>
    <submittedName>
        <fullName evidence="1">Secreted protein</fullName>
    </submittedName>
</protein>
<dbReference type="AlphaFoldDB" id="A0A5K3FD28"/>
<accession>A0A5K3FD28</accession>